<dbReference type="OrthoDB" id="2365484at2759"/>
<dbReference type="AlphaFoldDB" id="A0A9K3D8Q7"/>
<name>A0A9K3D8Q7_9EUKA</name>
<dbReference type="SUPFAM" id="SSF50104">
    <property type="entry name" value="Translation proteins SH3-like domain"/>
    <property type="match status" value="1"/>
</dbReference>
<proteinExistence type="predicted"/>
<evidence type="ECO:0000313" key="3">
    <source>
        <dbReference type="Proteomes" id="UP000265618"/>
    </source>
</evidence>
<dbReference type="GO" id="GO:0005840">
    <property type="term" value="C:ribosome"/>
    <property type="evidence" value="ECO:0007669"/>
    <property type="project" value="UniProtKB-KW"/>
</dbReference>
<feature type="non-terminal residue" evidence="2">
    <location>
        <position position="1"/>
    </location>
</feature>
<keyword evidence="3" id="KW-1185">Reference proteome</keyword>
<feature type="domain" description="KOW" evidence="1">
    <location>
        <begin position="7"/>
        <end position="30"/>
    </location>
</feature>
<organism evidence="2 3">
    <name type="scientific">Kipferlia bialata</name>
    <dbReference type="NCBI Taxonomy" id="797122"/>
    <lineage>
        <taxon>Eukaryota</taxon>
        <taxon>Metamonada</taxon>
        <taxon>Carpediemonas-like organisms</taxon>
        <taxon>Kipferlia</taxon>
    </lineage>
</organism>
<gene>
    <name evidence="2" type="ORF">KIPB_012862</name>
</gene>
<keyword evidence="2" id="KW-0689">Ribosomal protein</keyword>
<dbReference type="InterPro" id="IPR008991">
    <property type="entry name" value="Translation_prot_SH3-like_sf"/>
</dbReference>
<comment type="caution">
    <text evidence="2">The sequence shown here is derived from an EMBL/GenBank/DDBJ whole genome shotgun (WGS) entry which is preliminary data.</text>
</comment>
<accession>A0A9K3D8Q7</accession>
<dbReference type="Gene3D" id="2.30.30.770">
    <property type="match status" value="1"/>
</dbReference>
<sequence>MPKVLKPGTICILLQGRFAGRKAVVVRTFDE</sequence>
<protein>
    <submittedName>
        <fullName evidence="2">Ribosomal protein L27e</fullName>
    </submittedName>
</protein>
<evidence type="ECO:0000313" key="2">
    <source>
        <dbReference type="EMBL" id="GIQ90171.1"/>
    </source>
</evidence>
<dbReference type="InterPro" id="IPR005824">
    <property type="entry name" value="KOW"/>
</dbReference>
<dbReference type="EMBL" id="BDIP01005853">
    <property type="protein sequence ID" value="GIQ90171.1"/>
    <property type="molecule type" value="Genomic_DNA"/>
</dbReference>
<dbReference type="Proteomes" id="UP000265618">
    <property type="component" value="Unassembled WGS sequence"/>
</dbReference>
<keyword evidence="2" id="KW-0687">Ribonucleoprotein</keyword>
<dbReference type="InterPro" id="IPR038655">
    <property type="entry name" value="Ribosomal_eL27_sf"/>
</dbReference>
<reference evidence="2 3" key="1">
    <citation type="journal article" date="2018" name="PLoS ONE">
        <title>The draft genome of Kipferlia bialata reveals reductive genome evolution in fornicate parasites.</title>
        <authorList>
            <person name="Tanifuji G."/>
            <person name="Takabayashi S."/>
            <person name="Kume K."/>
            <person name="Takagi M."/>
            <person name="Nakayama T."/>
            <person name="Kamikawa R."/>
            <person name="Inagaki Y."/>
            <person name="Hashimoto T."/>
        </authorList>
    </citation>
    <scope>NUCLEOTIDE SEQUENCE [LARGE SCALE GENOMIC DNA]</scope>
    <source>
        <strain evidence="2">NY0173</strain>
    </source>
</reference>
<dbReference type="Pfam" id="PF00467">
    <property type="entry name" value="KOW"/>
    <property type="match status" value="1"/>
</dbReference>
<evidence type="ECO:0000259" key="1">
    <source>
        <dbReference type="Pfam" id="PF00467"/>
    </source>
</evidence>